<accession>R7U596</accession>
<keyword evidence="1" id="KW-0479">Metal-binding</keyword>
<dbReference type="InterPro" id="IPR002048">
    <property type="entry name" value="EF_hand_dom"/>
</dbReference>
<dbReference type="OMA" id="MSAENDM"/>
<feature type="domain" description="EF-hand" evidence="4">
    <location>
        <begin position="76"/>
        <end position="111"/>
    </location>
</feature>
<gene>
    <name evidence="5" type="ORF">CAPTEDRAFT_107951</name>
</gene>
<dbReference type="STRING" id="283909.R7U596"/>
<feature type="domain" description="EF-hand" evidence="4">
    <location>
        <begin position="40"/>
        <end position="75"/>
    </location>
</feature>
<dbReference type="EnsemblMetazoa" id="CapteT107951">
    <property type="protein sequence ID" value="CapteP107951"/>
    <property type="gene ID" value="CapteG107951"/>
</dbReference>
<dbReference type="EMBL" id="KB307500">
    <property type="protein sequence ID" value="ELT98851.1"/>
    <property type="molecule type" value="Genomic_DNA"/>
</dbReference>
<protein>
    <recommendedName>
        <fullName evidence="4">EF-hand domain-containing protein</fullName>
    </recommendedName>
</protein>
<evidence type="ECO:0000256" key="1">
    <source>
        <dbReference type="ARBA" id="ARBA00022723"/>
    </source>
</evidence>
<dbReference type="PANTHER" id="PTHR34524:SF6">
    <property type="entry name" value="CALCYPHOSINE LIKE"/>
    <property type="match status" value="1"/>
</dbReference>
<dbReference type="InterPro" id="IPR011992">
    <property type="entry name" value="EF-hand-dom_pair"/>
</dbReference>
<dbReference type="InterPro" id="IPR018247">
    <property type="entry name" value="EF_Hand_1_Ca_BS"/>
</dbReference>
<evidence type="ECO:0000313" key="7">
    <source>
        <dbReference type="Proteomes" id="UP000014760"/>
    </source>
</evidence>
<dbReference type="PROSITE" id="PS00018">
    <property type="entry name" value="EF_HAND_1"/>
    <property type="match status" value="3"/>
</dbReference>
<dbReference type="OrthoDB" id="444540at2759"/>
<keyword evidence="3" id="KW-0106">Calcium</keyword>
<keyword evidence="2" id="KW-0677">Repeat</keyword>
<dbReference type="HOGENOM" id="CLU_036726_1_0_1"/>
<sequence>MAATARQEHDLKVKYNKLKIDPNLPALERLRAFVLSKGTRSLKQLNSIFKRIDVNKDHKIDFQEFQGALKHEGIFVDESVERECFDAMDQDRSGVLNFDEFLVALRPPMSNSRKNLIQQAFNKLDKSGDGVVTKEDLKGVYCGKKHPKYLSGEWTEDQVLEEWLNGFNGPTNFSGKAKYEEFELYYCGVSASIDTDAYFDLMMRQAWKL</sequence>
<keyword evidence="7" id="KW-1185">Reference proteome</keyword>
<dbReference type="CDD" id="cd00051">
    <property type="entry name" value="EFh"/>
    <property type="match status" value="1"/>
</dbReference>
<feature type="domain" description="EF-hand" evidence="4">
    <location>
        <begin position="112"/>
        <end position="147"/>
    </location>
</feature>
<evidence type="ECO:0000313" key="5">
    <source>
        <dbReference type="EMBL" id="ELT98851.1"/>
    </source>
</evidence>
<evidence type="ECO:0000256" key="3">
    <source>
        <dbReference type="ARBA" id="ARBA00022837"/>
    </source>
</evidence>
<reference evidence="7" key="1">
    <citation type="submission" date="2012-12" db="EMBL/GenBank/DDBJ databases">
        <authorList>
            <person name="Hellsten U."/>
            <person name="Grimwood J."/>
            <person name="Chapman J.A."/>
            <person name="Shapiro H."/>
            <person name="Aerts A."/>
            <person name="Otillar R.P."/>
            <person name="Terry A.Y."/>
            <person name="Boore J.L."/>
            <person name="Simakov O."/>
            <person name="Marletaz F."/>
            <person name="Cho S.-J."/>
            <person name="Edsinger-Gonzales E."/>
            <person name="Havlak P."/>
            <person name="Kuo D.-H."/>
            <person name="Larsson T."/>
            <person name="Lv J."/>
            <person name="Arendt D."/>
            <person name="Savage R."/>
            <person name="Osoegawa K."/>
            <person name="de Jong P."/>
            <person name="Lindberg D.R."/>
            <person name="Seaver E.C."/>
            <person name="Weisblat D.A."/>
            <person name="Putnam N.H."/>
            <person name="Grigoriev I.V."/>
            <person name="Rokhsar D.S."/>
        </authorList>
    </citation>
    <scope>NUCLEOTIDE SEQUENCE</scope>
    <source>
        <strain evidence="7">I ESC-2004</strain>
    </source>
</reference>
<evidence type="ECO:0000259" key="4">
    <source>
        <dbReference type="PROSITE" id="PS50222"/>
    </source>
</evidence>
<evidence type="ECO:0000256" key="2">
    <source>
        <dbReference type="ARBA" id="ARBA00022737"/>
    </source>
</evidence>
<organism evidence="5">
    <name type="scientific">Capitella teleta</name>
    <name type="common">Polychaete worm</name>
    <dbReference type="NCBI Taxonomy" id="283909"/>
    <lineage>
        <taxon>Eukaryota</taxon>
        <taxon>Metazoa</taxon>
        <taxon>Spiralia</taxon>
        <taxon>Lophotrochozoa</taxon>
        <taxon>Annelida</taxon>
        <taxon>Polychaeta</taxon>
        <taxon>Sedentaria</taxon>
        <taxon>Scolecida</taxon>
        <taxon>Capitellidae</taxon>
        <taxon>Capitella</taxon>
    </lineage>
</organism>
<dbReference type="SUPFAM" id="SSF47473">
    <property type="entry name" value="EF-hand"/>
    <property type="match status" value="1"/>
</dbReference>
<dbReference type="Proteomes" id="UP000014760">
    <property type="component" value="Unassembled WGS sequence"/>
</dbReference>
<reference evidence="6" key="3">
    <citation type="submission" date="2015-06" db="UniProtKB">
        <authorList>
            <consortium name="EnsemblMetazoa"/>
        </authorList>
    </citation>
    <scope>IDENTIFICATION</scope>
</reference>
<evidence type="ECO:0000313" key="6">
    <source>
        <dbReference type="EnsemblMetazoa" id="CapteP107951"/>
    </source>
</evidence>
<dbReference type="Gene3D" id="1.10.238.10">
    <property type="entry name" value="EF-hand"/>
    <property type="match status" value="2"/>
</dbReference>
<dbReference type="SMART" id="SM00054">
    <property type="entry name" value="EFh"/>
    <property type="match status" value="3"/>
</dbReference>
<dbReference type="GO" id="GO:0005509">
    <property type="term" value="F:calcium ion binding"/>
    <property type="evidence" value="ECO:0007669"/>
    <property type="project" value="InterPro"/>
</dbReference>
<dbReference type="Pfam" id="PF00036">
    <property type="entry name" value="EF-hand_1"/>
    <property type="match status" value="1"/>
</dbReference>
<dbReference type="PANTHER" id="PTHR34524">
    <property type="entry name" value="CALCYPHOSIN"/>
    <property type="match status" value="1"/>
</dbReference>
<dbReference type="AlphaFoldDB" id="R7U596"/>
<dbReference type="EMBL" id="AMQN01010288">
    <property type="status" value="NOT_ANNOTATED_CDS"/>
    <property type="molecule type" value="Genomic_DNA"/>
</dbReference>
<dbReference type="PROSITE" id="PS50222">
    <property type="entry name" value="EF_HAND_2"/>
    <property type="match status" value="3"/>
</dbReference>
<dbReference type="InterPro" id="IPR051581">
    <property type="entry name" value="Ca-bind"/>
</dbReference>
<reference evidence="5 7" key="2">
    <citation type="journal article" date="2013" name="Nature">
        <title>Insights into bilaterian evolution from three spiralian genomes.</title>
        <authorList>
            <person name="Simakov O."/>
            <person name="Marletaz F."/>
            <person name="Cho S.J."/>
            <person name="Edsinger-Gonzales E."/>
            <person name="Havlak P."/>
            <person name="Hellsten U."/>
            <person name="Kuo D.H."/>
            <person name="Larsson T."/>
            <person name="Lv J."/>
            <person name="Arendt D."/>
            <person name="Savage R."/>
            <person name="Osoegawa K."/>
            <person name="de Jong P."/>
            <person name="Grimwood J."/>
            <person name="Chapman J.A."/>
            <person name="Shapiro H."/>
            <person name="Aerts A."/>
            <person name="Otillar R.P."/>
            <person name="Terry A.Y."/>
            <person name="Boore J.L."/>
            <person name="Grigoriev I.V."/>
            <person name="Lindberg D.R."/>
            <person name="Seaver E.C."/>
            <person name="Weisblat D.A."/>
            <person name="Putnam N.H."/>
            <person name="Rokhsar D.S."/>
        </authorList>
    </citation>
    <scope>NUCLEOTIDE SEQUENCE</scope>
    <source>
        <strain evidence="5 7">I ESC-2004</strain>
    </source>
</reference>
<proteinExistence type="predicted"/>
<name>R7U596_CAPTE</name>
<dbReference type="Pfam" id="PF13499">
    <property type="entry name" value="EF-hand_7"/>
    <property type="match status" value="1"/>
</dbReference>